<reference evidence="1 2" key="1">
    <citation type="submission" date="2008-03" db="EMBL/GenBank/DDBJ databases">
        <title>Sequencing of the draft genome and assembly of Burkholderia ambifaria IOP40-10.</title>
        <authorList>
            <consortium name="US DOE Joint Genome Institute (JGI-PGF)"/>
            <person name="Copeland A."/>
            <person name="Lucas S."/>
            <person name="Lapidus A."/>
            <person name="Glavina del Rio T."/>
            <person name="Dalin E."/>
            <person name="Tice H."/>
            <person name="Bruce D."/>
            <person name="Goodwin L."/>
            <person name="Pitluck S."/>
            <person name="Larimer F."/>
            <person name="Land M.L."/>
            <person name="Hauser L."/>
            <person name="Tiedje J."/>
            <person name="Richardson P."/>
        </authorList>
    </citation>
    <scope>NUCLEOTIDE SEQUENCE [LARGE SCALE GENOMIC DNA]</scope>
    <source>
        <strain evidence="1 2">IOP40-10</strain>
    </source>
</reference>
<organism evidence="1 2">
    <name type="scientific">Burkholderia ambifaria IOP40-10</name>
    <dbReference type="NCBI Taxonomy" id="396596"/>
    <lineage>
        <taxon>Bacteria</taxon>
        <taxon>Pseudomonadati</taxon>
        <taxon>Pseudomonadota</taxon>
        <taxon>Betaproteobacteria</taxon>
        <taxon>Burkholderiales</taxon>
        <taxon>Burkholderiaceae</taxon>
        <taxon>Burkholderia</taxon>
        <taxon>Burkholderia cepacia complex</taxon>
    </lineage>
</organism>
<evidence type="ECO:0000313" key="1">
    <source>
        <dbReference type="EMBL" id="EDT01813.1"/>
    </source>
</evidence>
<proteinExistence type="predicted"/>
<accession>B1FKW6</accession>
<dbReference type="AlphaFoldDB" id="B1FKW6"/>
<name>B1FKW6_9BURK</name>
<dbReference type="Proteomes" id="UP000005463">
    <property type="component" value="Unassembled WGS sequence"/>
</dbReference>
<comment type="caution">
    <text evidence="1">The sequence shown here is derived from an EMBL/GenBank/DDBJ whole genome shotgun (WGS) entry which is preliminary data.</text>
</comment>
<gene>
    <name evidence="1" type="ORF">BamIOP4010DRAFT_4677</name>
</gene>
<dbReference type="PATRIC" id="fig|396596.7.peg.2779"/>
<evidence type="ECO:0000313" key="2">
    <source>
        <dbReference type="Proteomes" id="UP000005463"/>
    </source>
</evidence>
<dbReference type="EMBL" id="ABLC01000155">
    <property type="protein sequence ID" value="EDT01813.1"/>
    <property type="molecule type" value="Genomic_DNA"/>
</dbReference>
<sequence length="70" mass="7683">MLPLTFLLLDCWNVRPNRLEPVVLAFAWIAPAQAFVAVITGTRWPVAATIPVALLAMIVRRASDSTPLRA</sequence>
<protein>
    <submittedName>
        <fullName evidence="1">Uncharacterized protein</fullName>
    </submittedName>
</protein>
<dbReference type="RefSeq" id="WP_006753829.1">
    <property type="nucleotide sequence ID" value="NZ_ABLC01000155.1"/>
</dbReference>